<name>A0A545TV90_9GAMM</name>
<dbReference type="Pfam" id="PF00465">
    <property type="entry name" value="Fe-ADH"/>
    <property type="match status" value="1"/>
</dbReference>
<feature type="domain" description="Alcohol dehydrogenase iron-type/glycerol dehydrogenase GldA" evidence="4">
    <location>
        <begin position="35"/>
        <end position="203"/>
    </location>
</feature>
<dbReference type="Proteomes" id="UP000319732">
    <property type="component" value="Unassembled WGS sequence"/>
</dbReference>
<dbReference type="PROSITE" id="PS00060">
    <property type="entry name" value="ADH_IRON_2"/>
    <property type="match status" value="1"/>
</dbReference>
<dbReference type="InterPro" id="IPR001670">
    <property type="entry name" value="ADH_Fe/GldA"/>
</dbReference>
<evidence type="ECO:0000313" key="6">
    <source>
        <dbReference type="EMBL" id="TQV81124.1"/>
    </source>
</evidence>
<comment type="similarity">
    <text evidence="2">Belongs to the iron-containing alcohol dehydrogenase family.</text>
</comment>
<comment type="cofactor">
    <cofactor evidence="1">
        <name>Fe cation</name>
        <dbReference type="ChEBI" id="CHEBI:24875"/>
    </cofactor>
</comment>
<evidence type="ECO:0000256" key="1">
    <source>
        <dbReference type="ARBA" id="ARBA00001962"/>
    </source>
</evidence>
<evidence type="ECO:0000259" key="4">
    <source>
        <dbReference type="Pfam" id="PF00465"/>
    </source>
</evidence>
<dbReference type="Gene3D" id="1.20.1090.10">
    <property type="entry name" value="Dehydroquinate synthase-like - alpha domain"/>
    <property type="match status" value="1"/>
</dbReference>
<proteinExistence type="inferred from homology"/>
<gene>
    <name evidence="6" type="ORF">FKG94_08415</name>
</gene>
<dbReference type="CDD" id="cd08551">
    <property type="entry name" value="Fe-ADH"/>
    <property type="match status" value="1"/>
</dbReference>
<dbReference type="GO" id="GO:0004022">
    <property type="term" value="F:alcohol dehydrogenase (NAD+) activity"/>
    <property type="evidence" value="ECO:0007669"/>
    <property type="project" value="TreeGrafter"/>
</dbReference>
<dbReference type="Gene3D" id="3.40.50.1970">
    <property type="match status" value="1"/>
</dbReference>
<protein>
    <submittedName>
        <fullName evidence="6">Iron-containing alcohol dehydrogenase</fullName>
    </submittedName>
</protein>
<feature type="domain" description="Fe-containing alcohol dehydrogenase-like C-terminal" evidence="5">
    <location>
        <begin position="214"/>
        <end position="421"/>
    </location>
</feature>
<dbReference type="RefSeq" id="WP_142903785.1">
    <property type="nucleotide sequence ID" value="NZ_ML660091.1"/>
</dbReference>
<evidence type="ECO:0000256" key="2">
    <source>
        <dbReference type="ARBA" id="ARBA00007358"/>
    </source>
</evidence>
<evidence type="ECO:0000256" key="3">
    <source>
        <dbReference type="ARBA" id="ARBA00023002"/>
    </source>
</evidence>
<evidence type="ECO:0000313" key="7">
    <source>
        <dbReference type="Proteomes" id="UP000319732"/>
    </source>
</evidence>
<dbReference type="Pfam" id="PF25137">
    <property type="entry name" value="ADH_Fe_C"/>
    <property type="match status" value="1"/>
</dbReference>
<reference evidence="6 7" key="1">
    <citation type="submission" date="2019-06" db="EMBL/GenBank/DDBJ databases">
        <title>Whole genome sequence for Cellvibrionaceae sp. R142.</title>
        <authorList>
            <person name="Wang G."/>
        </authorList>
    </citation>
    <scope>NUCLEOTIDE SEQUENCE [LARGE SCALE GENOMIC DNA]</scope>
    <source>
        <strain evidence="6 7">R142</strain>
    </source>
</reference>
<dbReference type="InterPro" id="IPR039697">
    <property type="entry name" value="Alcohol_dehydrogenase_Fe"/>
</dbReference>
<dbReference type="SUPFAM" id="SSF56796">
    <property type="entry name" value="Dehydroquinate synthase-like"/>
    <property type="match status" value="1"/>
</dbReference>
<sequence length="433" mass="44123">MPAALDQAAAALITQTATRTVDALAAQNLFHFSAPRHTLVGAGATLKLGELLQSQSVRRVFIVADQAVHQRGLLAPALRSLSRATIEVELFTGIEREPGVEVIERGVASLAQSDADFVLGCGGGSAMDAAKAIAVLGSCGCDLDALTAAGFEGRRRIGLGAVPTTAGTGSEVTDISVIMTGSQHHKIVAKHATLMPDVAVIDPTLMVTLPAAVTAATGIDALTHAIEACVASAGNPLSQAFAMSAIGEIARALPVAVGNGSDLAARQTMAVAAYKAGLAFSNAGLGLVHALSHQIGARYGIAHGVANGILLPHVMAFNALVCRTDYAAMAPVLGVPGAGSSGCNSSYSSNGNNERRDCDNTIAAVRRLLADIGLPDNLVPFGARVEDFAELADGALQDICIQTNPRDVAPADIIPLLQKAMQPPGPQSPASGF</sequence>
<keyword evidence="7" id="KW-1185">Reference proteome</keyword>
<dbReference type="EMBL" id="VHSG01000008">
    <property type="protein sequence ID" value="TQV81124.1"/>
    <property type="molecule type" value="Genomic_DNA"/>
</dbReference>
<accession>A0A545TV90</accession>
<organism evidence="6 7">
    <name type="scientific">Exilibacterium tricleocarpae</name>
    <dbReference type="NCBI Taxonomy" id="2591008"/>
    <lineage>
        <taxon>Bacteria</taxon>
        <taxon>Pseudomonadati</taxon>
        <taxon>Pseudomonadota</taxon>
        <taxon>Gammaproteobacteria</taxon>
        <taxon>Cellvibrionales</taxon>
        <taxon>Cellvibrionaceae</taxon>
        <taxon>Exilibacterium</taxon>
    </lineage>
</organism>
<dbReference type="PANTHER" id="PTHR11496:SF94">
    <property type="entry name" value="ALCOHOL DEHYDROGENASE EUTG-RELATED"/>
    <property type="match status" value="1"/>
</dbReference>
<dbReference type="InterPro" id="IPR018211">
    <property type="entry name" value="ADH_Fe_CS"/>
</dbReference>
<dbReference type="AlphaFoldDB" id="A0A545TV90"/>
<dbReference type="GO" id="GO:0046872">
    <property type="term" value="F:metal ion binding"/>
    <property type="evidence" value="ECO:0007669"/>
    <property type="project" value="InterPro"/>
</dbReference>
<keyword evidence="3" id="KW-0560">Oxidoreductase</keyword>
<dbReference type="FunFam" id="1.20.1090.10:FF:000001">
    <property type="entry name" value="Aldehyde-alcohol dehydrogenase"/>
    <property type="match status" value="1"/>
</dbReference>
<evidence type="ECO:0000259" key="5">
    <source>
        <dbReference type="Pfam" id="PF25137"/>
    </source>
</evidence>
<dbReference type="PANTHER" id="PTHR11496">
    <property type="entry name" value="ALCOHOL DEHYDROGENASE"/>
    <property type="match status" value="1"/>
</dbReference>
<comment type="caution">
    <text evidence="6">The sequence shown here is derived from an EMBL/GenBank/DDBJ whole genome shotgun (WGS) entry which is preliminary data.</text>
</comment>
<dbReference type="PROSITE" id="PS00913">
    <property type="entry name" value="ADH_IRON_1"/>
    <property type="match status" value="1"/>
</dbReference>
<dbReference type="FunFam" id="3.40.50.1970:FF:000003">
    <property type="entry name" value="Alcohol dehydrogenase, iron-containing"/>
    <property type="match status" value="1"/>
</dbReference>
<dbReference type="InterPro" id="IPR056798">
    <property type="entry name" value="ADH_Fe_C"/>
</dbReference>
<dbReference type="OrthoDB" id="9815791at2"/>